<evidence type="ECO:0000313" key="2">
    <source>
        <dbReference type="Proteomes" id="UP000289316"/>
    </source>
</evidence>
<comment type="caution">
    <text evidence="1">The sequence shown here is derived from an EMBL/GenBank/DDBJ whole genome shotgun (WGS) entry which is preliminary data.</text>
</comment>
<organism evidence="1 2">
    <name type="scientific">Ligilactobacillus murinus</name>
    <dbReference type="NCBI Taxonomy" id="1622"/>
    <lineage>
        <taxon>Bacteria</taxon>
        <taxon>Bacillati</taxon>
        <taxon>Bacillota</taxon>
        <taxon>Bacilli</taxon>
        <taxon>Lactobacillales</taxon>
        <taxon>Lactobacillaceae</taxon>
        <taxon>Ligilactobacillus</taxon>
    </lineage>
</organism>
<proteinExistence type="predicted"/>
<dbReference type="Proteomes" id="UP000289316">
    <property type="component" value="Unassembled WGS sequence"/>
</dbReference>
<dbReference type="AlphaFoldDB" id="A0A4Q2AYN6"/>
<accession>A0A4Q2AYN6</accession>
<protein>
    <submittedName>
        <fullName evidence="1">Uncharacterized protein</fullName>
    </submittedName>
</protein>
<dbReference type="EMBL" id="QZFR01000010">
    <property type="protein sequence ID" value="RXV75105.1"/>
    <property type="molecule type" value="Genomic_DNA"/>
</dbReference>
<dbReference type="RefSeq" id="WP_004049857.1">
    <property type="nucleotide sequence ID" value="NZ_CABIVU010000004.1"/>
</dbReference>
<gene>
    <name evidence="1" type="ORF">D6C19_02475</name>
</gene>
<name>A0A4Q2AYN6_9LACO</name>
<evidence type="ECO:0000313" key="1">
    <source>
        <dbReference type="EMBL" id="RXV75105.1"/>
    </source>
</evidence>
<dbReference type="OrthoDB" id="2324549at2"/>
<reference evidence="1 2" key="1">
    <citation type="submission" date="2018-09" db="EMBL/GenBank/DDBJ databases">
        <title>Murine metabolic-syndrome-specific gut microbial biobank.</title>
        <authorList>
            <person name="Liu C."/>
        </authorList>
    </citation>
    <scope>NUCLEOTIDE SEQUENCE [LARGE SCALE GENOMIC DNA]</scope>
    <source>
        <strain evidence="1 2">C-30</strain>
    </source>
</reference>
<sequence>MVEKLKQYPVTALTVVAMVLITLLLGDLAWFRKLAVVLLTWWVGVGFERPVNEMIAQEKLGKLVGKGFVLVATAVFAAVVTYVQIRF</sequence>